<evidence type="ECO:0000313" key="1">
    <source>
        <dbReference type="EMBL" id="THU68351.1"/>
    </source>
</evidence>
<accession>A0A4S8K0X7</accession>
<dbReference type="AlphaFoldDB" id="A0A4S8K0X7"/>
<evidence type="ECO:0000313" key="2">
    <source>
        <dbReference type="Proteomes" id="UP000317650"/>
    </source>
</evidence>
<keyword evidence="2" id="KW-1185">Reference proteome</keyword>
<dbReference type="Proteomes" id="UP000317650">
    <property type="component" value="Chromosome 8"/>
</dbReference>
<gene>
    <name evidence="1" type="ORF">C4D60_Mb08t03000</name>
</gene>
<organism evidence="1 2">
    <name type="scientific">Musa balbisiana</name>
    <name type="common">Banana</name>
    <dbReference type="NCBI Taxonomy" id="52838"/>
    <lineage>
        <taxon>Eukaryota</taxon>
        <taxon>Viridiplantae</taxon>
        <taxon>Streptophyta</taxon>
        <taxon>Embryophyta</taxon>
        <taxon>Tracheophyta</taxon>
        <taxon>Spermatophyta</taxon>
        <taxon>Magnoliopsida</taxon>
        <taxon>Liliopsida</taxon>
        <taxon>Zingiberales</taxon>
        <taxon>Musaceae</taxon>
        <taxon>Musa</taxon>
    </lineage>
</organism>
<proteinExistence type="predicted"/>
<protein>
    <submittedName>
        <fullName evidence="1">Uncharacterized protein</fullName>
    </submittedName>
</protein>
<reference evidence="1 2" key="1">
    <citation type="journal article" date="2019" name="Nat. Plants">
        <title>Genome sequencing of Musa balbisiana reveals subgenome evolution and function divergence in polyploid bananas.</title>
        <authorList>
            <person name="Yao X."/>
        </authorList>
    </citation>
    <scope>NUCLEOTIDE SEQUENCE [LARGE SCALE GENOMIC DNA]</scope>
    <source>
        <strain evidence="2">cv. DH-PKW</strain>
        <tissue evidence="1">Leaves</tissue>
    </source>
</reference>
<comment type="caution">
    <text evidence="1">The sequence shown here is derived from an EMBL/GenBank/DDBJ whole genome shotgun (WGS) entry which is preliminary data.</text>
</comment>
<dbReference type="EMBL" id="PYDT01000002">
    <property type="protein sequence ID" value="THU68351.1"/>
    <property type="molecule type" value="Genomic_DNA"/>
</dbReference>
<name>A0A4S8K0X7_MUSBA</name>
<sequence>MGGVALASWKRIPSPSHRLGFCGSQSGCLCKKTNEESVLQNYHSAITDILYDWWIYALMIDTYCFISASAKFLSCVTTF</sequence>